<evidence type="ECO:0000313" key="3">
    <source>
        <dbReference type="EMBL" id="AEF40762.1"/>
    </source>
</evidence>
<evidence type="ECO:0000313" key="4">
    <source>
        <dbReference type="Proteomes" id="UP000009235"/>
    </source>
</evidence>
<dbReference type="AlphaFoldDB" id="F6ERU7"/>
<sequence>MVLLHQESRLPLERGAGEHFRAHTDMLVSAGIVRAGATVSLSSLGLLRLREIGKRIGELSMGQQRRLDLARVLACRPQVLLLDEPTNHLSIALVDELTEALSATEAAVVISTHDRQMLRDLDSWPSLSLSGIECRVRASPSSD</sequence>
<keyword evidence="3" id="KW-0547">Nucleotide-binding</keyword>
<dbReference type="Proteomes" id="UP000009235">
    <property type="component" value="Chromosome"/>
</dbReference>
<dbReference type="KEGG" id="asd:AS9A_2315"/>
<dbReference type="EMBL" id="CP002786">
    <property type="protein sequence ID" value="AEF40762.1"/>
    <property type="molecule type" value="Genomic_DNA"/>
</dbReference>
<name>F6ERU7_HOYSD</name>
<dbReference type="PANTHER" id="PTHR19211">
    <property type="entry name" value="ATP-BINDING TRANSPORT PROTEIN-RELATED"/>
    <property type="match status" value="1"/>
</dbReference>
<dbReference type="InterPro" id="IPR050611">
    <property type="entry name" value="ABCF"/>
</dbReference>
<keyword evidence="4" id="KW-1185">Reference proteome</keyword>
<dbReference type="InterPro" id="IPR003439">
    <property type="entry name" value="ABC_transporter-like_ATP-bd"/>
</dbReference>
<reference evidence="3 4" key="1">
    <citation type="journal article" date="2011" name="J. Bacteriol.">
        <title>Complete genome sequence of Amycolicicoccus subflavus DQS3-9A1T, an actinomycete isolated from crude oil-polluted soil.</title>
        <authorList>
            <person name="Cai M."/>
            <person name="Chen W.M."/>
            <person name="Nie Y."/>
            <person name="Chi C.Q."/>
            <person name="Wang Y.N."/>
            <person name="Tang Y.Q."/>
            <person name="Li G.Y."/>
            <person name="Wu X.L."/>
        </authorList>
    </citation>
    <scope>NUCLEOTIDE SEQUENCE [LARGE SCALE GENOMIC DNA]</scope>
    <source>
        <strain evidence="4">DSM 45089 / DQS3-9A1</strain>
    </source>
</reference>
<dbReference type="GO" id="GO:0005524">
    <property type="term" value="F:ATP binding"/>
    <property type="evidence" value="ECO:0007669"/>
    <property type="project" value="UniProtKB-KW"/>
</dbReference>
<dbReference type="eggNOG" id="COG0488">
    <property type="taxonomic scope" value="Bacteria"/>
</dbReference>
<dbReference type="Gene3D" id="3.40.50.300">
    <property type="entry name" value="P-loop containing nucleotide triphosphate hydrolases"/>
    <property type="match status" value="1"/>
</dbReference>
<dbReference type="PANTHER" id="PTHR19211:SF14">
    <property type="entry name" value="ATP-BINDING CASSETTE SUB-FAMILY F MEMBER 1"/>
    <property type="match status" value="1"/>
</dbReference>
<evidence type="ECO:0000259" key="2">
    <source>
        <dbReference type="Pfam" id="PF00005"/>
    </source>
</evidence>
<dbReference type="STRING" id="443218.AS9A_2315"/>
<dbReference type="SUPFAM" id="SSF52540">
    <property type="entry name" value="P-loop containing nucleoside triphosphate hydrolases"/>
    <property type="match status" value="1"/>
</dbReference>
<proteinExistence type="predicted"/>
<keyword evidence="3" id="KW-0067">ATP-binding</keyword>
<organism evidence="3 4">
    <name type="scientific">Hoyosella subflava (strain DSM 45089 / JCM 17490 / NBRC 109087 / DQS3-9A1)</name>
    <name type="common">Amycolicicoccus subflavus</name>
    <dbReference type="NCBI Taxonomy" id="443218"/>
    <lineage>
        <taxon>Bacteria</taxon>
        <taxon>Bacillati</taxon>
        <taxon>Actinomycetota</taxon>
        <taxon>Actinomycetes</taxon>
        <taxon>Mycobacteriales</taxon>
        <taxon>Hoyosellaceae</taxon>
        <taxon>Hoyosella</taxon>
    </lineage>
</organism>
<dbReference type="HOGENOM" id="CLU_150466_0_0_11"/>
<dbReference type="Pfam" id="PF00005">
    <property type="entry name" value="ABC_tran"/>
    <property type="match status" value="1"/>
</dbReference>
<keyword evidence="1" id="KW-0677">Repeat</keyword>
<feature type="domain" description="ABC transporter" evidence="2">
    <location>
        <begin position="38"/>
        <end position="87"/>
    </location>
</feature>
<gene>
    <name evidence="3" type="ordered locus">AS9A_2315</name>
</gene>
<dbReference type="GO" id="GO:0016887">
    <property type="term" value="F:ATP hydrolysis activity"/>
    <property type="evidence" value="ECO:0007669"/>
    <property type="project" value="InterPro"/>
</dbReference>
<protein>
    <submittedName>
        <fullName evidence="3">ABC transporter, ATP-binding protein</fullName>
    </submittedName>
</protein>
<accession>F6ERU7</accession>
<evidence type="ECO:0000256" key="1">
    <source>
        <dbReference type="ARBA" id="ARBA00022737"/>
    </source>
</evidence>
<dbReference type="InterPro" id="IPR027417">
    <property type="entry name" value="P-loop_NTPase"/>
</dbReference>